<evidence type="ECO:0008006" key="2">
    <source>
        <dbReference type="Google" id="ProtNLM"/>
    </source>
</evidence>
<evidence type="ECO:0000313" key="1">
    <source>
        <dbReference type="EMBL" id="ETV83891.1"/>
    </source>
</evidence>
<dbReference type="EMBL" id="KI913120">
    <property type="protein sequence ID" value="ETV83891.1"/>
    <property type="molecule type" value="Genomic_DNA"/>
</dbReference>
<reference evidence="1" key="1">
    <citation type="submission" date="2013-12" db="EMBL/GenBank/DDBJ databases">
        <title>The Genome Sequence of Aphanomyces astaci APO3.</title>
        <authorList>
            <consortium name="The Broad Institute Genomics Platform"/>
            <person name="Russ C."/>
            <person name="Tyler B."/>
            <person name="van West P."/>
            <person name="Dieguez-Uribeondo J."/>
            <person name="Young S.K."/>
            <person name="Zeng Q."/>
            <person name="Gargeya S."/>
            <person name="Fitzgerald M."/>
            <person name="Abouelleil A."/>
            <person name="Alvarado L."/>
            <person name="Chapman S.B."/>
            <person name="Gainer-Dewar J."/>
            <person name="Goldberg J."/>
            <person name="Griggs A."/>
            <person name="Gujja S."/>
            <person name="Hansen M."/>
            <person name="Howarth C."/>
            <person name="Imamovic A."/>
            <person name="Ireland A."/>
            <person name="Larimer J."/>
            <person name="McCowan C."/>
            <person name="Murphy C."/>
            <person name="Pearson M."/>
            <person name="Poon T.W."/>
            <person name="Priest M."/>
            <person name="Roberts A."/>
            <person name="Saif S."/>
            <person name="Shea T."/>
            <person name="Sykes S."/>
            <person name="Wortman J."/>
            <person name="Nusbaum C."/>
            <person name="Birren B."/>
        </authorList>
    </citation>
    <scope>NUCLEOTIDE SEQUENCE [LARGE SCALE GENOMIC DNA]</scope>
    <source>
        <strain evidence="1">APO3</strain>
    </source>
</reference>
<sequence length="402" mass="45860">MMSNASTDNEEVDLPTLDEDRDLRKKILSRRKQQRYRKRIVADNDGLRTHARDLERELHRLKVATKQCDLIPHVLSWQQVAKALMEERDISLESNASLKAKCQNYRNVVAQLAAWAQTVIGLPSQPRTDINTWRTVRLGTDPILRGTGIDWITRHLYHNTDAMLERYQFSAFPPRGVYSEDDIDVTDSDGFRCIHRFQGDVAQTVDGIAAALRGNIWKFLLVGMLSTMDPESIGGSSSAPSDIYRHTLNSSVESVNLVSREFTVGTRTTFVGEQVEDDEAWPTDGKRQRRRLIWIVLDRVTETQSKVRVLYMVSHSFTKHGYLPLEEEAKLWGCHLPPPSSSGFKYSDDATANADAFKRHVEDVTSRFRQMGQQRLVHALAPHSHAVKNPFGFQEFATANYY</sequence>
<dbReference type="GeneID" id="20806482"/>
<dbReference type="VEuPathDB" id="FungiDB:H257_04486"/>
<gene>
    <name evidence="1" type="ORF">H257_04486</name>
</gene>
<organism evidence="1">
    <name type="scientific">Aphanomyces astaci</name>
    <name type="common">Crayfish plague agent</name>
    <dbReference type="NCBI Taxonomy" id="112090"/>
    <lineage>
        <taxon>Eukaryota</taxon>
        <taxon>Sar</taxon>
        <taxon>Stramenopiles</taxon>
        <taxon>Oomycota</taxon>
        <taxon>Saprolegniomycetes</taxon>
        <taxon>Saprolegniales</taxon>
        <taxon>Verrucalvaceae</taxon>
        <taxon>Aphanomyces</taxon>
    </lineage>
</organism>
<dbReference type="OrthoDB" id="73402at2759"/>
<proteinExistence type="predicted"/>
<protein>
    <recommendedName>
        <fullName evidence="2">BZIP domain-containing protein</fullName>
    </recommendedName>
</protein>
<dbReference type="AlphaFoldDB" id="W4GX27"/>
<dbReference type="RefSeq" id="XP_009827321.1">
    <property type="nucleotide sequence ID" value="XM_009829019.1"/>
</dbReference>
<accession>W4GX27</accession>
<name>W4GX27_APHAT</name>